<dbReference type="GO" id="GO:0004553">
    <property type="term" value="F:hydrolase activity, hydrolyzing O-glycosyl compounds"/>
    <property type="evidence" value="ECO:0007669"/>
    <property type="project" value="InterPro"/>
</dbReference>
<dbReference type="PRINTS" id="PR00742">
    <property type="entry name" value="GLHYDRLASE35"/>
</dbReference>
<evidence type="ECO:0000313" key="5">
    <source>
        <dbReference type="Proteomes" id="UP000532194"/>
    </source>
</evidence>
<dbReference type="PANTHER" id="PTHR23421">
    <property type="entry name" value="BETA-GALACTOSIDASE RELATED"/>
    <property type="match status" value="1"/>
</dbReference>
<dbReference type="EMBL" id="JAAIII010000005">
    <property type="protein sequence ID" value="NMM94589.1"/>
    <property type="molecule type" value="Genomic_DNA"/>
</dbReference>
<sequence>MLQPVVFDHHRFVIDGHPRVLMCASLFPFRVPRAQWRQRLEAVKCLGYHAVDVYIPWNYHETAPGVWDFEGQHDIEAFLHMTHETGLYALVRPGPYICSEWDGGAIPAWIATDEMIDVRQNDPAFLKAVGEWYDKIMPIIARQQYRGAEAADGGPVIMVQVDNELDFFACRDPQGYIGALAEMMRAHGVNVPLISCAGQGDMLRACGGADGVAPAVNLYPGDNDVDVDEQVRYYRHASDAYDVPLVVTETNRWHRTLRRLVGNGARFIGPFLQVSGWDFDYGTSVNNWGRVEAYMTHDYDFGGVIDPAGQERPDCDDARRLCAIIDALGERLATAELADDRLSDVRVAASDGSDLAELGELDESATGVAVGALNLGGGGKLLTLTNVSEVTVPLRIGAHTAANQAAEASEVSDSILPDLMLPAGAGVMVPVDLPLGDGLVLHATSGELIALDESAHTLTLAAPTMVPGAIWAAFTAADDSTLAGKSLPVTHADADLQSCSGDGFLLVQGERGTATIGEGAAAWRVVFQQSERLVTPSCAPQTSLRAISAAANEPRWIPRCEVAAHDALPLEDWGVYSGTGRYRAKADLSDALGVVLHDAADTVSLRYGDMVSDWQACGGVDLWMPFNRPVTGDAGELTVTARIWGHSNFDDTRLDSLKLDAKRGIRGAMAIERKLDIGSGWLVGYGQADEAADGAAERELRKAGLVIGNNPTPRCGFGSRSTTVWPHTLTYTRTLSMGSASAACLHIKHGQTRCEVRVNGQPIGIITPLKPTLWLGNVADGSELAITVSRMWGEEAGRISLLLGHELTGWTCESQGLPELRMAGEHADYAPATMPLTVPGGKGVWLRVPEASIRQSEHAQNTVARFEGDGLQLTAFTNEHCLGRVVLGGLPGTVFAGGRGDLFLIPQGEGDLLLYVESTRSAGGVLHGVLLGGPIDR</sequence>
<dbReference type="Proteomes" id="UP000532194">
    <property type="component" value="Unassembled WGS sequence"/>
</dbReference>
<proteinExistence type="inferred from homology"/>
<gene>
    <name evidence="4" type="ORF">G1C95_1776</name>
</gene>
<evidence type="ECO:0000259" key="3">
    <source>
        <dbReference type="Pfam" id="PF01301"/>
    </source>
</evidence>
<dbReference type="AlphaFoldDB" id="A0A7Y0EQH3"/>
<comment type="caution">
    <text evidence="4">The sequence shown here is derived from an EMBL/GenBank/DDBJ whole genome shotgun (WGS) entry which is preliminary data.</text>
</comment>
<organism evidence="4 5">
    <name type="scientific">Bifidobacterium oedipodis</name>
    <dbReference type="NCBI Taxonomy" id="2675322"/>
    <lineage>
        <taxon>Bacteria</taxon>
        <taxon>Bacillati</taxon>
        <taxon>Actinomycetota</taxon>
        <taxon>Actinomycetes</taxon>
        <taxon>Bifidobacteriales</taxon>
        <taxon>Bifidobacteriaceae</taxon>
        <taxon>Bifidobacterium</taxon>
    </lineage>
</organism>
<keyword evidence="5" id="KW-1185">Reference proteome</keyword>
<dbReference type="InterPro" id="IPR017853">
    <property type="entry name" value="GH"/>
</dbReference>
<dbReference type="Pfam" id="PF01301">
    <property type="entry name" value="Glyco_hydro_35"/>
    <property type="match status" value="1"/>
</dbReference>
<dbReference type="GO" id="GO:0005975">
    <property type="term" value="P:carbohydrate metabolic process"/>
    <property type="evidence" value="ECO:0007669"/>
    <property type="project" value="InterPro"/>
</dbReference>
<dbReference type="Gene3D" id="3.20.20.80">
    <property type="entry name" value="Glycosidases"/>
    <property type="match status" value="1"/>
</dbReference>
<name>A0A7Y0EQH3_9BIFI</name>
<evidence type="ECO:0000256" key="1">
    <source>
        <dbReference type="ARBA" id="ARBA00009809"/>
    </source>
</evidence>
<dbReference type="InterPro" id="IPR031330">
    <property type="entry name" value="Gly_Hdrlase_35_cat"/>
</dbReference>
<dbReference type="RefSeq" id="WP_169172613.1">
    <property type="nucleotide sequence ID" value="NZ_JAAIII010000005.1"/>
</dbReference>
<evidence type="ECO:0000313" key="4">
    <source>
        <dbReference type="EMBL" id="NMM94589.1"/>
    </source>
</evidence>
<evidence type="ECO:0000256" key="2">
    <source>
        <dbReference type="RuleBase" id="RU003679"/>
    </source>
</evidence>
<dbReference type="InterPro" id="IPR001944">
    <property type="entry name" value="Glycoside_Hdrlase_35"/>
</dbReference>
<feature type="domain" description="Glycoside hydrolase 35 catalytic" evidence="3">
    <location>
        <begin position="12"/>
        <end position="250"/>
    </location>
</feature>
<reference evidence="4 5" key="1">
    <citation type="submission" date="2020-02" db="EMBL/GenBank/DDBJ databases">
        <title>Characterization of phylogenetic diversity of novel bifidobacterial species isolated in Czech ZOOs.</title>
        <authorList>
            <person name="Lugli G.A."/>
            <person name="Vera N.B."/>
            <person name="Ventura M."/>
        </authorList>
    </citation>
    <scope>NUCLEOTIDE SEQUENCE [LARGE SCALE GENOMIC DNA]</scope>
    <source>
        <strain evidence="4 5">DSM 109957</strain>
    </source>
</reference>
<protein>
    <submittedName>
        <fullName evidence="4">Beta-galactosidase</fullName>
    </submittedName>
</protein>
<comment type="similarity">
    <text evidence="1 2">Belongs to the glycosyl hydrolase 35 family.</text>
</comment>
<dbReference type="SUPFAM" id="SSF51445">
    <property type="entry name" value="(Trans)glycosidases"/>
    <property type="match status" value="1"/>
</dbReference>
<accession>A0A7Y0EQH3</accession>